<evidence type="ECO:0000313" key="2">
    <source>
        <dbReference type="EMBL" id="KAH6652783.1"/>
    </source>
</evidence>
<dbReference type="EMBL" id="JAGPXC010000005">
    <property type="protein sequence ID" value="KAH6652783.1"/>
    <property type="molecule type" value="Genomic_DNA"/>
</dbReference>
<sequence>MEWFRPRAGAENGSLWFITSAAVVGLAGVFKLRGGLADYLFSETYCYQSVRTHSSSGPHANCFSVSPSGVFKKVYNEPDFKEWARKNHEGHVIPGLWDGHGHLLQYGEFLNSVDLFGSGSFEDISVRIDTYLSTNTDAGSREEWVRGVGWDQMALGRMPTASDLESNERFKGMYIMLDRVDVHCIWVSQAVLDLLPEDLPDVPGGEIVRDPGMGVFCDNAMETVMSIWPKPNDKKKQRFLQSAMSKLNEVGLVGMADAGVSPGNAALFKELAGTEDWTLRVYGMLECDERNTFCPEHAQKHVREDGFLSLQSVKLFADGALGSWGSALIDPYSDRPDTSGSLLVNGTELTRVAKIWAEAGFQVNIHAIGDLANRYAVDAMSAALESVCPGESLAACQSRRRFRIEHSQIIHPDDQARIHAIGIIPSIQPTHATSDMAYAERRLGKERTSKEAYRMRSFLDIPPILGSDFPVEPPDPFQGIYAAVTRRSPHTGRGTDDQPDGWHAEEALSLDQALRGFSVAPAYGAFLKGKAGVIQEGAFADWVVIDQPLEETNIEHLRTFRVRETWIAGKRVYKRDDNHAQRNEDSEL</sequence>
<dbReference type="GeneID" id="70127001"/>
<dbReference type="PANTHER" id="PTHR22642">
    <property type="entry name" value="IMIDAZOLONEPROPIONASE"/>
    <property type="match status" value="1"/>
</dbReference>
<comment type="caution">
    <text evidence="2">The sequence shown here is derived from an EMBL/GenBank/DDBJ whole genome shotgun (WGS) entry which is preliminary data.</text>
</comment>
<dbReference type="InterPro" id="IPR013108">
    <property type="entry name" value="Amidohydro_3"/>
</dbReference>
<accession>A0A9P8UIR8</accession>
<organism evidence="2 3">
    <name type="scientific">Truncatella angustata</name>
    <dbReference type="NCBI Taxonomy" id="152316"/>
    <lineage>
        <taxon>Eukaryota</taxon>
        <taxon>Fungi</taxon>
        <taxon>Dikarya</taxon>
        <taxon>Ascomycota</taxon>
        <taxon>Pezizomycotina</taxon>
        <taxon>Sordariomycetes</taxon>
        <taxon>Xylariomycetidae</taxon>
        <taxon>Amphisphaeriales</taxon>
        <taxon>Sporocadaceae</taxon>
        <taxon>Truncatella</taxon>
    </lineage>
</organism>
<keyword evidence="3" id="KW-1185">Reference proteome</keyword>
<proteinExistence type="predicted"/>
<dbReference type="SUPFAM" id="SSF51556">
    <property type="entry name" value="Metallo-dependent hydrolases"/>
    <property type="match status" value="1"/>
</dbReference>
<dbReference type="Gene3D" id="3.10.310.70">
    <property type="match status" value="1"/>
</dbReference>
<dbReference type="CDD" id="cd01300">
    <property type="entry name" value="YtcJ_like"/>
    <property type="match status" value="1"/>
</dbReference>
<evidence type="ECO:0000313" key="3">
    <source>
        <dbReference type="Proteomes" id="UP000758603"/>
    </source>
</evidence>
<dbReference type="Gene3D" id="3.20.20.140">
    <property type="entry name" value="Metal-dependent hydrolases"/>
    <property type="match status" value="1"/>
</dbReference>
<dbReference type="RefSeq" id="XP_045957060.1">
    <property type="nucleotide sequence ID" value="XM_046098109.1"/>
</dbReference>
<dbReference type="OrthoDB" id="3501663at2759"/>
<feature type="domain" description="Amidohydrolase 3" evidence="1">
    <location>
        <begin position="90"/>
        <end position="573"/>
    </location>
</feature>
<dbReference type="Gene3D" id="2.30.40.10">
    <property type="entry name" value="Urease, subunit C, domain 1"/>
    <property type="match status" value="1"/>
</dbReference>
<dbReference type="PANTHER" id="PTHR22642:SF2">
    <property type="entry name" value="PROTEIN LONG AFTER FAR-RED 3"/>
    <property type="match status" value="1"/>
</dbReference>
<gene>
    <name evidence="2" type="ORF">BKA67DRAFT_519578</name>
</gene>
<dbReference type="AlphaFoldDB" id="A0A9P8UIR8"/>
<dbReference type="InterPro" id="IPR032466">
    <property type="entry name" value="Metal_Hydrolase"/>
</dbReference>
<dbReference type="Pfam" id="PF07969">
    <property type="entry name" value="Amidohydro_3"/>
    <property type="match status" value="1"/>
</dbReference>
<evidence type="ECO:0000259" key="1">
    <source>
        <dbReference type="Pfam" id="PF07969"/>
    </source>
</evidence>
<protein>
    <submittedName>
        <fullName evidence="2">Amidohydrolase</fullName>
    </submittedName>
</protein>
<name>A0A9P8UIR8_9PEZI</name>
<dbReference type="Proteomes" id="UP000758603">
    <property type="component" value="Unassembled WGS sequence"/>
</dbReference>
<dbReference type="InterPro" id="IPR011059">
    <property type="entry name" value="Metal-dep_hydrolase_composite"/>
</dbReference>
<dbReference type="InterPro" id="IPR033932">
    <property type="entry name" value="YtcJ-like"/>
</dbReference>
<reference evidence="2" key="1">
    <citation type="journal article" date="2021" name="Nat. Commun.">
        <title>Genetic determinants of endophytism in the Arabidopsis root mycobiome.</title>
        <authorList>
            <person name="Mesny F."/>
            <person name="Miyauchi S."/>
            <person name="Thiergart T."/>
            <person name="Pickel B."/>
            <person name="Atanasova L."/>
            <person name="Karlsson M."/>
            <person name="Huettel B."/>
            <person name="Barry K.W."/>
            <person name="Haridas S."/>
            <person name="Chen C."/>
            <person name="Bauer D."/>
            <person name="Andreopoulos W."/>
            <person name="Pangilinan J."/>
            <person name="LaButti K."/>
            <person name="Riley R."/>
            <person name="Lipzen A."/>
            <person name="Clum A."/>
            <person name="Drula E."/>
            <person name="Henrissat B."/>
            <person name="Kohler A."/>
            <person name="Grigoriev I.V."/>
            <person name="Martin F.M."/>
            <person name="Hacquard S."/>
        </authorList>
    </citation>
    <scope>NUCLEOTIDE SEQUENCE</scope>
    <source>
        <strain evidence="2">MPI-SDFR-AT-0073</strain>
    </source>
</reference>
<dbReference type="GO" id="GO:0016810">
    <property type="term" value="F:hydrolase activity, acting on carbon-nitrogen (but not peptide) bonds"/>
    <property type="evidence" value="ECO:0007669"/>
    <property type="project" value="InterPro"/>
</dbReference>